<dbReference type="OrthoDB" id="294730at2759"/>
<evidence type="ECO:0000256" key="12">
    <source>
        <dbReference type="ARBA" id="ARBA00023180"/>
    </source>
</evidence>
<comment type="caution">
    <text evidence="18">The sequence shown here is derived from an EMBL/GenBank/DDBJ whole genome shotgun (WGS) entry which is preliminary data.</text>
</comment>
<evidence type="ECO:0000256" key="14">
    <source>
        <dbReference type="ARBA" id="ARBA00038442"/>
    </source>
</evidence>
<feature type="domain" description="Amino acid transporter transmembrane" evidence="17">
    <location>
        <begin position="251"/>
        <end position="536"/>
    </location>
</feature>
<evidence type="ECO:0000256" key="13">
    <source>
        <dbReference type="ARBA" id="ARBA00023228"/>
    </source>
</evidence>
<feature type="transmembrane region" description="Helical" evidence="16">
    <location>
        <begin position="103"/>
        <end position="125"/>
    </location>
</feature>
<gene>
    <name evidence="18" type="ORF">B4U80_05752</name>
</gene>
<dbReference type="AlphaFoldDB" id="A0A443SHK9"/>
<dbReference type="Pfam" id="PF01490">
    <property type="entry name" value="Aa_trans"/>
    <property type="match status" value="2"/>
</dbReference>
<dbReference type="EMBL" id="NCKV01002320">
    <property type="protein sequence ID" value="RWS27008.1"/>
    <property type="molecule type" value="Genomic_DNA"/>
</dbReference>
<evidence type="ECO:0000256" key="10">
    <source>
        <dbReference type="ARBA" id="ARBA00023136"/>
    </source>
</evidence>
<comment type="similarity">
    <text evidence="14">Belongs to the amino acid/polyamine transporter 2 family. SLC38A9 subfamily.</text>
</comment>
<dbReference type="VEuPathDB" id="VectorBase:LDEU005032"/>
<reference evidence="18 19" key="1">
    <citation type="journal article" date="2018" name="Gigascience">
        <title>Genomes of trombidid mites reveal novel predicted allergens and laterally-transferred genes associated with secondary metabolism.</title>
        <authorList>
            <person name="Dong X."/>
            <person name="Chaisiri K."/>
            <person name="Xia D."/>
            <person name="Armstrong S.D."/>
            <person name="Fang Y."/>
            <person name="Donnelly M.J."/>
            <person name="Kadowaki T."/>
            <person name="McGarry J.W."/>
            <person name="Darby A.C."/>
            <person name="Makepeace B.L."/>
        </authorList>
    </citation>
    <scope>NUCLEOTIDE SEQUENCE [LARGE SCALE GENOMIC DNA]</scope>
    <source>
        <strain evidence="18">UoL-UT</strain>
    </source>
</reference>
<evidence type="ECO:0000256" key="2">
    <source>
        <dbReference type="ARBA" id="ARBA00004155"/>
    </source>
</evidence>
<evidence type="ECO:0000259" key="17">
    <source>
        <dbReference type="Pfam" id="PF01490"/>
    </source>
</evidence>
<feature type="transmembrane region" description="Helical" evidence="16">
    <location>
        <begin position="257"/>
        <end position="278"/>
    </location>
</feature>
<feature type="transmembrane region" description="Helical" evidence="16">
    <location>
        <begin position="367"/>
        <end position="388"/>
    </location>
</feature>
<dbReference type="GO" id="GO:0046872">
    <property type="term" value="F:metal ion binding"/>
    <property type="evidence" value="ECO:0007669"/>
    <property type="project" value="UniProtKB-KW"/>
</dbReference>
<keyword evidence="5" id="KW-0479">Metal-binding</keyword>
<accession>A0A443SHK9</accession>
<feature type="region of interest" description="Disordered" evidence="15">
    <location>
        <begin position="1"/>
        <end position="21"/>
    </location>
</feature>
<keyword evidence="10 16" id="KW-0472">Membrane</keyword>
<evidence type="ECO:0000256" key="4">
    <source>
        <dbReference type="ARBA" id="ARBA00022692"/>
    </source>
</evidence>
<evidence type="ECO:0000256" key="5">
    <source>
        <dbReference type="ARBA" id="ARBA00022723"/>
    </source>
</evidence>
<feature type="transmembrane region" description="Helical" evidence="16">
    <location>
        <begin position="332"/>
        <end position="355"/>
    </location>
</feature>
<keyword evidence="13" id="KW-0458">Lysosome</keyword>
<keyword evidence="8 16" id="KW-1133">Transmembrane helix</keyword>
<feature type="domain" description="Amino acid transporter transmembrane" evidence="17">
    <location>
        <begin position="107"/>
        <end position="223"/>
    </location>
</feature>
<comment type="subcellular location">
    <subcellularLocation>
        <location evidence="1">Late endosome membrane</location>
        <topology evidence="1">Multi-pass membrane protein</topology>
    </subcellularLocation>
    <subcellularLocation>
        <location evidence="2">Lysosome membrane</location>
        <topology evidence="2">Multi-pass membrane protein</topology>
    </subcellularLocation>
</comment>
<feature type="transmembrane region" description="Helical" evidence="16">
    <location>
        <begin position="453"/>
        <end position="470"/>
    </location>
</feature>
<keyword evidence="6" id="KW-0967">Endosome</keyword>
<evidence type="ECO:0000313" key="19">
    <source>
        <dbReference type="Proteomes" id="UP000288716"/>
    </source>
</evidence>
<dbReference type="GO" id="GO:0031902">
    <property type="term" value="C:late endosome membrane"/>
    <property type="evidence" value="ECO:0007669"/>
    <property type="project" value="UniProtKB-SubCell"/>
</dbReference>
<feature type="transmembrane region" description="Helical" evidence="16">
    <location>
        <begin position="519"/>
        <end position="539"/>
    </location>
</feature>
<protein>
    <submittedName>
        <fullName evidence="18">Amino acid permease F13H10.3-like protein</fullName>
    </submittedName>
</protein>
<organism evidence="18 19">
    <name type="scientific">Leptotrombidium deliense</name>
    <dbReference type="NCBI Taxonomy" id="299467"/>
    <lineage>
        <taxon>Eukaryota</taxon>
        <taxon>Metazoa</taxon>
        <taxon>Ecdysozoa</taxon>
        <taxon>Arthropoda</taxon>
        <taxon>Chelicerata</taxon>
        <taxon>Arachnida</taxon>
        <taxon>Acari</taxon>
        <taxon>Acariformes</taxon>
        <taxon>Trombidiformes</taxon>
        <taxon>Prostigmata</taxon>
        <taxon>Anystina</taxon>
        <taxon>Parasitengona</taxon>
        <taxon>Trombiculoidea</taxon>
        <taxon>Trombiculidae</taxon>
        <taxon>Leptotrombidium</taxon>
    </lineage>
</organism>
<feature type="transmembrane region" description="Helical" evidence="16">
    <location>
        <begin position="408"/>
        <end position="432"/>
    </location>
</feature>
<evidence type="ECO:0000313" key="18">
    <source>
        <dbReference type="EMBL" id="RWS27008.1"/>
    </source>
</evidence>
<evidence type="ECO:0000256" key="11">
    <source>
        <dbReference type="ARBA" id="ARBA00023157"/>
    </source>
</evidence>
<name>A0A443SHK9_9ACAR</name>
<evidence type="ECO:0000256" key="1">
    <source>
        <dbReference type="ARBA" id="ARBA00004107"/>
    </source>
</evidence>
<dbReference type="GO" id="GO:0015179">
    <property type="term" value="F:L-amino acid transmembrane transporter activity"/>
    <property type="evidence" value="ECO:0007669"/>
    <property type="project" value="TreeGrafter"/>
</dbReference>
<evidence type="ECO:0000256" key="15">
    <source>
        <dbReference type="SAM" id="MobiDB-lite"/>
    </source>
</evidence>
<keyword evidence="7" id="KW-0029">Amino-acid transport</keyword>
<dbReference type="GO" id="GO:0005765">
    <property type="term" value="C:lysosomal membrane"/>
    <property type="evidence" value="ECO:0007669"/>
    <property type="project" value="UniProtKB-SubCell"/>
</dbReference>
<dbReference type="PANTHER" id="PTHR22950">
    <property type="entry name" value="AMINO ACID TRANSPORTER"/>
    <property type="match status" value="1"/>
</dbReference>
<feature type="transmembrane region" description="Helical" evidence="16">
    <location>
        <begin position="476"/>
        <end position="498"/>
    </location>
</feature>
<dbReference type="Proteomes" id="UP000288716">
    <property type="component" value="Unassembled WGS sequence"/>
</dbReference>
<keyword evidence="19" id="KW-1185">Reference proteome</keyword>
<evidence type="ECO:0000256" key="16">
    <source>
        <dbReference type="SAM" id="Phobius"/>
    </source>
</evidence>
<dbReference type="PANTHER" id="PTHR22950:SF244">
    <property type="entry name" value="NEUTRAL AMINO ACID TRANSPORTER 9"/>
    <property type="match status" value="1"/>
</dbReference>
<dbReference type="STRING" id="299467.A0A443SHK9"/>
<feature type="compositionally biased region" description="Basic and acidic residues" evidence="15">
    <location>
        <begin position="1"/>
        <end position="13"/>
    </location>
</feature>
<keyword evidence="11" id="KW-1015">Disulfide bond</keyword>
<keyword evidence="3" id="KW-0813">Transport</keyword>
<proteinExistence type="inferred from homology"/>
<dbReference type="InterPro" id="IPR013057">
    <property type="entry name" value="AA_transpt_TM"/>
</dbReference>
<keyword evidence="4 16" id="KW-0812">Transmembrane</keyword>
<feature type="transmembrane region" description="Helical" evidence="16">
    <location>
        <begin position="131"/>
        <end position="153"/>
    </location>
</feature>
<evidence type="ECO:0000256" key="8">
    <source>
        <dbReference type="ARBA" id="ARBA00022989"/>
    </source>
</evidence>
<feature type="transmembrane region" description="Helical" evidence="16">
    <location>
        <begin position="290"/>
        <end position="312"/>
    </location>
</feature>
<feature type="transmembrane region" description="Helical" evidence="16">
    <location>
        <begin position="174"/>
        <end position="200"/>
    </location>
</feature>
<evidence type="ECO:0000256" key="9">
    <source>
        <dbReference type="ARBA" id="ARBA00023053"/>
    </source>
</evidence>
<evidence type="ECO:0000256" key="3">
    <source>
        <dbReference type="ARBA" id="ARBA00022448"/>
    </source>
</evidence>
<keyword evidence="12" id="KW-0325">Glycoprotein</keyword>
<evidence type="ECO:0000256" key="7">
    <source>
        <dbReference type="ARBA" id="ARBA00022970"/>
    </source>
</evidence>
<evidence type="ECO:0000256" key="6">
    <source>
        <dbReference type="ARBA" id="ARBA00022753"/>
    </source>
</evidence>
<keyword evidence="9" id="KW-0915">Sodium</keyword>
<sequence length="541" mass="61571">MSARLDRVVREPRSLTTSMDSNSLSRSIRKPFHYPVNKQFIGHPALDKNSIEHSANYKRYLYYSKLTANNPEAMRIPEHVVPYHFLIAQIPFRHTDADGKQGSILTIFAVWNMLMGTSLLCLPWALHKAGFALGSIIMLAMLYVCFYTADLIVKIPKLINASCNEFGDACYLIFGRWAQIVCIFSSLVTLIGTCVVYWILMSNFLFNVVDYVYDFETSNQSFVIRVNGNEDVFCEQKAQSVNISKSIVEEENFFHTYWHPTQTVPFILAFFVAPVLLIKSPTVFMKCNAIGTLSVIYLLAFVIFKAGKWGFFNINFNDKSSVNYAPLFSSKFAIQTGILSQALFVHNCILTALKLNRNPENNSRDMAIAYILVGFTYFIIAVAIYVAFPLFKECLKDNFLDNFQSSDITAFITRIFLFIQIFCLYPLFAYMLRAQIFNVLFPKNPEPKFIRRLLFALTLSVACIAVAVNFPSIGTIIRFSGSFAGLVLVFTLPPLAYTKAVRQNKCKDDSKNRVSIIRHIFHAFIIIFGILNCVFQFTVSD</sequence>